<sequence length="221" mass="23230">MSSTSPYSLFFSSGLYAAAASVYSTSRSHDEDMDHAPHDSTGDLAYFPAAAAPSTRSAPLSPRPRKRRSSLTASASPMSAVKLAKSPSRSAGNAWYVANVAVPHSPARSRSGSLNVASEDTSMLGRMRSGSIGSRIRTKKPLTNKRPVALLFAATQPAPSAPLPPLPLCAPARPPLTRLAIQLAGPGPVLQPAADVFYPTKSPVSPSFGPIDEDFDEMKEN</sequence>
<evidence type="ECO:0000313" key="2">
    <source>
        <dbReference type="EMBL" id="KAJ7623537.1"/>
    </source>
</evidence>
<evidence type="ECO:0000313" key="3">
    <source>
        <dbReference type="Proteomes" id="UP001221142"/>
    </source>
</evidence>
<feature type="compositionally biased region" description="Acidic residues" evidence="1">
    <location>
        <begin position="211"/>
        <end position="221"/>
    </location>
</feature>
<dbReference type="AlphaFoldDB" id="A0AAD7FH21"/>
<feature type="region of interest" description="Disordered" evidence="1">
    <location>
        <begin position="105"/>
        <end position="139"/>
    </location>
</feature>
<feature type="compositionally biased region" description="Basic and acidic residues" evidence="1">
    <location>
        <begin position="27"/>
        <end position="41"/>
    </location>
</feature>
<feature type="region of interest" description="Disordered" evidence="1">
    <location>
        <begin position="26"/>
        <end position="89"/>
    </location>
</feature>
<dbReference type="EMBL" id="JARKIF010000014">
    <property type="protein sequence ID" value="KAJ7623537.1"/>
    <property type="molecule type" value="Genomic_DNA"/>
</dbReference>
<proteinExistence type="predicted"/>
<name>A0AAD7FH21_9AGAR</name>
<protein>
    <submittedName>
        <fullName evidence="2">Uncharacterized protein</fullName>
    </submittedName>
</protein>
<reference evidence="2" key="1">
    <citation type="submission" date="2023-03" db="EMBL/GenBank/DDBJ databases">
        <title>Massive genome expansion in bonnet fungi (Mycena s.s.) driven by repeated elements and novel gene families across ecological guilds.</title>
        <authorList>
            <consortium name="Lawrence Berkeley National Laboratory"/>
            <person name="Harder C.B."/>
            <person name="Miyauchi S."/>
            <person name="Viragh M."/>
            <person name="Kuo A."/>
            <person name="Thoen E."/>
            <person name="Andreopoulos B."/>
            <person name="Lu D."/>
            <person name="Skrede I."/>
            <person name="Drula E."/>
            <person name="Henrissat B."/>
            <person name="Morin E."/>
            <person name="Kohler A."/>
            <person name="Barry K."/>
            <person name="LaButti K."/>
            <person name="Morin E."/>
            <person name="Salamov A."/>
            <person name="Lipzen A."/>
            <person name="Mereny Z."/>
            <person name="Hegedus B."/>
            <person name="Baldrian P."/>
            <person name="Stursova M."/>
            <person name="Weitz H."/>
            <person name="Taylor A."/>
            <person name="Grigoriev I.V."/>
            <person name="Nagy L.G."/>
            <person name="Martin F."/>
            <person name="Kauserud H."/>
        </authorList>
    </citation>
    <scope>NUCLEOTIDE SEQUENCE</scope>
    <source>
        <strain evidence="2">9284</strain>
    </source>
</reference>
<organism evidence="2 3">
    <name type="scientific">Roridomyces roridus</name>
    <dbReference type="NCBI Taxonomy" id="1738132"/>
    <lineage>
        <taxon>Eukaryota</taxon>
        <taxon>Fungi</taxon>
        <taxon>Dikarya</taxon>
        <taxon>Basidiomycota</taxon>
        <taxon>Agaricomycotina</taxon>
        <taxon>Agaricomycetes</taxon>
        <taxon>Agaricomycetidae</taxon>
        <taxon>Agaricales</taxon>
        <taxon>Marasmiineae</taxon>
        <taxon>Mycenaceae</taxon>
        <taxon>Roridomyces</taxon>
    </lineage>
</organism>
<accession>A0AAD7FH21</accession>
<feature type="compositionally biased region" description="Polar residues" evidence="1">
    <location>
        <begin position="108"/>
        <end position="121"/>
    </location>
</feature>
<feature type="compositionally biased region" description="Low complexity" evidence="1">
    <location>
        <begin position="48"/>
        <end position="60"/>
    </location>
</feature>
<dbReference type="Proteomes" id="UP001221142">
    <property type="component" value="Unassembled WGS sequence"/>
</dbReference>
<comment type="caution">
    <text evidence="2">The sequence shown here is derived from an EMBL/GenBank/DDBJ whole genome shotgun (WGS) entry which is preliminary data.</text>
</comment>
<feature type="compositionally biased region" description="Low complexity" evidence="1">
    <location>
        <begin position="122"/>
        <end position="135"/>
    </location>
</feature>
<feature type="region of interest" description="Disordered" evidence="1">
    <location>
        <begin position="201"/>
        <end position="221"/>
    </location>
</feature>
<gene>
    <name evidence="2" type="ORF">FB45DRAFT_108491</name>
</gene>
<evidence type="ECO:0000256" key="1">
    <source>
        <dbReference type="SAM" id="MobiDB-lite"/>
    </source>
</evidence>
<keyword evidence="3" id="KW-1185">Reference proteome</keyword>